<comment type="caution">
    <text evidence="1">The sequence shown here is derived from an EMBL/GenBank/DDBJ whole genome shotgun (WGS) entry which is preliminary data.</text>
</comment>
<dbReference type="PANTHER" id="PTHR41368">
    <property type="entry name" value="PROTEIN YGHO"/>
    <property type="match status" value="1"/>
</dbReference>
<dbReference type="Gene3D" id="3.40.630.30">
    <property type="match status" value="1"/>
</dbReference>
<reference evidence="1" key="1">
    <citation type="submission" date="2020-10" db="EMBL/GenBank/DDBJ databases">
        <authorList>
            <person name="Gilroy R."/>
        </authorList>
    </citation>
    <scope>NUCLEOTIDE SEQUENCE</scope>
    <source>
        <strain evidence="1">D5-748</strain>
    </source>
</reference>
<evidence type="ECO:0008006" key="3">
    <source>
        <dbReference type="Google" id="ProtNLM"/>
    </source>
</evidence>
<dbReference type="EMBL" id="JADIMO010000035">
    <property type="protein sequence ID" value="MBO8444681.1"/>
    <property type="molecule type" value="Genomic_DNA"/>
</dbReference>
<dbReference type="AlphaFoldDB" id="A0A9D9EB53"/>
<dbReference type="InterPro" id="IPR016181">
    <property type="entry name" value="Acyl_CoA_acyltransferase"/>
</dbReference>
<protein>
    <recommendedName>
        <fullName evidence="3">N-acetyltransferase</fullName>
    </recommendedName>
</protein>
<accession>A0A9D9EB53</accession>
<proteinExistence type="predicted"/>
<dbReference type="PANTHER" id="PTHR41368:SF1">
    <property type="entry name" value="PROTEIN YGHO"/>
    <property type="match status" value="1"/>
</dbReference>
<gene>
    <name evidence="1" type="ORF">IAC23_03165</name>
</gene>
<evidence type="ECO:0000313" key="2">
    <source>
        <dbReference type="Proteomes" id="UP000823619"/>
    </source>
</evidence>
<reference evidence="1" key="2">
    <citation type="journal article" date="2021" name="PeerJ">
        <title>Extensive microbial diversity within the chicken gut microbiome revealed by metagenomics and culture.</title>
        <authorList>
            <person name="Gilroy R."/>
            <person name="Ravi A."/>
            <person name="Getino M."/>
            <person name="Pursley I."/>
            <person name="Horton D.L."/>
            <person name="Alikhan N.F."/>
            <person name="Baker D."/>
            <person name="Gharbi K."/>
            <person name="Hall N."/>
            <person name="Watson M."/>
            <person name="Adriaenssens E.M."/>
            <person name="Foster-Nyarko E."/>
            <person name="Jarju S."/>
            <person name="Secka A."/>
            <person name="Antonio M."/>
            <person name="Oren A."/>
            <person name="Chaudhuri R.R."/>
            <person name="La Ragione R."/>
            <person name="Hildebrand F."/>
            <person name="Pallen M.J."/>
        </authorList>
    </citation>
    <scope>NUCLEOTIDE SEQUENCE</scope>
    <source>
        <strain evidence="1">D5-748</strain>
    </source>
</reference>
<dbReference type="Proteomes" id="UP000823619">
    <property type="component" value="Unassembled WGS sequence"/>
</dbReference>
<organism evidence="1 2">
    <name type="scientific">Candidatus Cryptobacteroides merdavium</name>
    <dbReference type="NCBI Taxonomy" id="2840769"/>
    <lineage>
        <taxon>Bacteria</taxon>
        <taxon>Pseudomonadati</taxon>
        <taxon>Bacteroidota</taxon>
        <taxon>Bacteroidia</taxon>
        <taxon>Bacteroidales</taxon>
        <taxon>Candidatus Cryptobacteroides</taxon>
    </lineage>
</organism>
<evidence type="ECO:0000313" key="1">
    <source>
        <dbReference type="EMBL" id="MBO8444681.1"/>
    </source>
</evidence>
<dbReference type="InterPro" id="IPR039968">
    <property type="entry name" value="BcerS-like"/>
</dbReference>
<dbReference type="SUPFAM" id="SSF55729">
    <property type="entry name" value="Acyl-CoA N-acyltransferases (Nat)"/>
    <property type="match status" value="1"/>
</dbReference>
<sequence>MADYRIVEVKTKKDLNRFISFPDKLYKDCPQYVPALHSDQRKSLTKVASLKYCTRVMWLAMDGKKVVGRICGMINPRYNERYGTKRARFGWFDTINDIEVARLLLGTAEKWAKEQGMNEIHGPLYYNTLGKQGMLVEGFENLAPFNCIYNYPYYNDFVTALGYVKECDWLQYRMKADQGVPPKMAAIAERLQERYSLTVGDIDSLKHDKALVREFFRIYNESFAESVYNFVPFTDEEIEEEAAQTIGLLDKRLCCFLLDENKEIAAFGISFPSISKALQKAKGSMFPFGWIHFLKALKKFDTIDLMLNGAAPKWQNTGVSSVFHCIMARKYQENEVKWAIANPQIETNLAVNVWDRYEHELYMRRRCYIKSI</sequence>
<name>A0A9D9EB53_9BACT</name>